<evidence type="ECO:0000256" key="3">
    <source>
        <dbReference type="ARBA" id="ARBA00023274"/>
    </source>
</evidence>
<feature type="compositionally biased region" description="Basic residues" evidence="6">
    <location>
        <begin position="61"/>
        <end position="75"/>
    </location>
</feature>
<dbReference type="Proteomes" id="UP000704960">
    <property type="component" value="Unassembled WGS sequence"/>
</dbReference>
<feature type="region of interest" description="Disordered" evidence="6">
    <location>
        <begin position="40"/>
        <end position="88"/>
    </location>
</feature>
<evidence type="ECO:0000256" key="5">
    <source>
        <dbReference type="HAMAP-Rule" id="MF_01328"/>
    </source>
</evidence>
<keyword evidence="5" id="KW-0699">rRNA-binding</keyword>
<evidence type="ECO:0000256" key="4">
    <source>
        <dbReference type="ARBA" id="ARBA00035244"/>
    </source>
</evidence>
<comment type="similarity">
    <text evidence="1 5">Belongs to the universal ribosomal protein uL4 family.</text>
</comment>
<evidence type="ECO:0000256" key="2">
    <source>
        <dbReference type="ARBA" id="ARBA00022980"/>
    </source>
</evidence>
<keyword evidence="2 5" id="KW-0689">Ribosomal protein</keyword>
<dbReference type="NCBIfam" id="TIGR03953">
    <property type="entry name" value="rplD_bact"/>
    <property type="match status" value="1"/>
</dbReference>
<dbReference type="PANTHER" id="PTHR10746:SF6">
    <property type="entry name" value="LARGE RIBOSOMAL SUBUNIT PROTEIN UL4M"/>
    <property type="match status" value="1"/>
</dbReference>
<evidence type="ECO:0000256" key="6">
    <source>
        <dbReference type="SAM" id="MobiDB-lite"/>
    </source>
</evidence>
<dbReference type="GO" id="GO:0003735">
    <property type="term" value="F:structural constituent of ribosome"/>
    <property type="evidence" value="ECO:0007669"/>
    <property type="project" value="InterPro"/>
</dbReference>
<dbReference type="AlphaFoldDB" id="A0A932YVC6"/>
<dbReference type="InterPro" id="IPR002136">
    <property type="entry name" value="Ribosomal_uL4"/>
</dbReference>
<comment type="caution">
    <text evidence="7">The sequence shown here is derived from an EMBL/GenBank/DDBJ whole genome shotgun (WGS) entry which is preliminary data.</text>
</comment>
<dbReference type="GO" id="GO:0006412">
    <property type="term" value="P:translation"/>
    <property type="evidence" value="ECO:0007669"/>
    <property type="project" value="UniProtKB-UniRule"/>
</dbReference>
<evidence type="ECO:0000313" key="7">
    <source>
        <dbReference type="EMBL" id="MBI4132046.1"/>
    </source>
</evidence>
<sequence>MNVNVYNQEGKETGTMELPPFFGERWNADLVHQVVVSQQANRRQSVAHAKGRGEVSGGGRKPWRQKGTGRARHGSIRSPIWKGGGVTHGPTKEKVFKKKINRKMAARALATVLAAKVRDHEVLVLEDFALSSPKTKEAVRMFRSISQIKDFSDIVAKPKRSLVLLPDAASELKRALRNLPALELAEARNVTALDVMNRKYVILPKASLTVLTKRLGA</sequence>
<dbReference type="InterPro" id="IPR013005">
    <property type="entry name" value="Ribosomal_uL4-like"/>
</dbReference>
<keyword evidence="5" id="KW-0694">RNA-binding</keyword>
<dbReference type="Gene3D" id="3.40.1370.10">
    <property type="match status" value="1"/>
</dbReference>
<comment type="function">
    <text evidence="5">One of the primary rRNA binding proteins, this protein initially binds near the 5'-end of the 23S rRNA. It is important during the early stages of 50S assembly. It makes multiple contacts with different domains of the 23S rRNA in the assembled 50S subunit and ribosome.</text>
</comment>
<dbReference type="InterPro" id="IPR023574">
    <property type="entry name" value="Ribosomal_uL4_dom_sf"/>
</dbReference>
<dbReference type="EMBL" id="JACQMJ010000004">
    <property type="protein sequence ID" value="MBI4132046.1"/>
    <property type="molecule type" value="Genomic_DNA"/>
</dbReference>
<accession>A0A932YVC6</accession>
<dbReference type="Pfam" id="PF00573">
    <property type="entry name" value="Ribosomal_L4"/>
    <property type="match status" value="1"/>
</dbReference>
<dbReference type="SUPFAM" id="SSF52166">
    <property type="entry name" value="Ribosomal protein L4"/>
    <property type="match status" value="1"/>
</dbReference>
<keyword evidence="3 5" id="KW-0687">Ribonucleoprotein</keyword>
<dbReference type="HAMAP" id="MF_01328_B">
    <property type="entry name" value="Ribosomal_uL4_B"/>
    <property type="match status" value="1"/>
</dbReference>
<gene>
    <name evidence="5 7" type="primary">rplD</name>
    <name evidence="7" type="ORF">HY474_00250</name>
</gene>
<dbReference type="GO" id="GO:0019843">
    <property type="term" value="F:rRNA binding"/>
    <property type="evidence" value="ECO:0007669"/>
    <property type="project" value="UniProtKB-UniRule"/>
</dbReference>
<proteinExistence type="inferred from homology"/>
<comment type="function">
    <text evidence="5">Forms part of the polypeptide exit tunnel.</text>
</comment>
<name>A0A932YVC6_9BACT</name>
<dbReference type="GO" id="GO:1990904">
    <property type="term" value="C:ribonucleoprotein complex"/>
    <property type="evidence" value="ECO:0007669"/>
    <property type="project" value="UniProtKB-KW"/>
</dbReference>
<organism evidence="7 8">
    <name type="scientific">Candidatus Sungiibacteriota bacterium</name>
    <dbReference type="NCBI Taxonomy" id="2750080"/>
    <lineage>
        <taxon>Bacteria</taxon>
        <taxon>Candidatus Sungiibacteriota</taxon>
    </lineage>
</organism>
<protein>
    <recommendedName>
        <fullName evidence="4 5">Large ribosomal subunit protein uL4</fullName>
    </recommendedName>
</protein>
<dbReference type="PANTHER" id="PTHR10746">
    <property type="entry name" value="50S RIBOSOMAL PROTEIN L4"/>
    <property type="match status" value="1"/>
</dbReference>
<dbReference type="GO" id="GO:0005840">
    <property type="term" value="C:ribosome"/>
    <property type="evidence" value="ECO:0007669"/>
    <property type="project" value="UniProtKB-KW"/>
</dbReference>
<evidence type="ECO:0000313" key="8">
    <source>
        <dbReference type="Proteomes" id="UP000704960"/>
    </source>
</evidence>
<reference evidence="7" key="1">
    <citation type="submission" date="2020-07" db="EMBL/GenBank/DDBJ databases">
        <title>Huge and variable diversity of episymbiotic CPR bacteria and DPANN archaea in groundwater ecosystems.</title>
        <authorList>
            <person name="He C.Y."/>
            <person name="Keren R."/>
            <person name="Whittaker M."/>
            <person name="Farag I.F."/>
            <person name="Doudna J."/>
            <person name="Cate J.H.D."/>
            <person name="Banfield J.F."/>
        </authorList>
    </citation>
    <scope>NUCLEOTIDE SEQUENCE</scope>
    <source>
        <strain evidence="7">NC_groundwater_1226_Ag_S-0.1um_59_124</strain>
    </source>
</reference>
<comment type="subunit">
    <text evidence="5">Part of the 50S ribosomal subunit.</text>
</comment>
<evidence type="ECO:0000256" key="1">
    <source>
        <dbReference type="ARBA" id="ARBA00010528"/>
    </source>
</evidence>